<reference evidence="3 4" key="1">
    <citation type="submission" date="2014-02" db="EMBL/GenBank/DDBJ databases">
        <title>Whole genome sequence of Sphingobium chlorophenolicum NBRC 16172.</title>
        <authorList>
            <person name="Gan H.M."/>
            <person name="Gan H.Y."/>
            <person name="Chew T.H."/>
            <person name="Savka M.A."/>
        </authorList>
    </citation>
    <scope>NUCLEOTIDE SEQUENCE [LARGE SCALE GENOMIC DNA]</scope>
    <source>
        <strain evidence="3 4">NBRC 16172</strain>
    </source>
</reference>
<keyword evidence="1" id="KW-0812">Transmembrane</keyword>
<feature type="transmembrane region" description="Helical" evidence="1">
    <location>
        <begin position="300"/>
        <end position="318"/>
    </location>
</feature>
<evidence type="ECO:0000313" key="3">
    <source>
        <dbReference type="EMBL" id="KEQ55305.1"/>
    </source>
</evidence>
<dbReference type="PATRIC" id="fig|46429.4.peg.467"/>
<feature type="transmembrane region" description="Helical" evidence="1">
    <location>
        <begin position="118"/>
        <end position="133"/>
    </location>
</feature>
<name>A0A081RJD2_SPHCR</name>
<dbReference type="Pfam" id="PF04235">
    <property type="entry name" value="DUF418"/>
    <property type="match status" value="1"/>
</dbReference>
<protein>
    <recommendedName>
        <fullName evidence="2">DUF418 domain-containing protein</fullName>
    </recommendedName>
</protein>
<keyword evidence="1" id="KW-0472">Membrane</keyword>
<evidence type="ECO:0000256" key="1">
    <source>
        <dbReference type="SAM" id="Phobius"/>
    </source>
</evidence>
<feature type="domain" description="DUF418" evidence="2">
    <location>
        <begin position="246"/>
        <end position="405"/>
    </location>
</feature>
<feature type="transmembrane region" description="Helical" evidence="1">
    <location>
        <begin position="145"/>
        <end position="165"/>
    </location>
</feature>
<sequence length="414" mass="45949">MTAPSSRIPAMDVLRGCAVMGILWMNIAAFALPEQAYFSPAAAGPLSTGDIAFWTVSFLLVDGKMRALFSMLFGASMLLLIDREEMAGRDGRQAQMIRAAWLFLFGLAHYLLLWWGDILMIYALVGFAALLFVRMEPLALVKWAFFFFLAHFLVCAGFIGTLYAWSHAAAAPDGASHVSAGFANFIASLSDPAHPAIRSEYMTYRGGYGGIFLHHVALFGGQWLTTLPFVLFDTLGFMLLGMAMLKGGFLTGRWQAEQYWRTARHCFLIGLIPMAALAVWIISGRFAALTTLGSALAWSFPFRIPLSVGWAALILWLFTRHRGGAFMARIAAVGRLALSNYLGSSFVMCAIFYGWGLGLFGHVPHRAMPLFVVAAWAVMLVWSPLWQRRFAMGPAEWLWRSLARRQTQKIRNSD</sequence>
<gene>
    <name evidence="3" type="ORF">BV95_00468</name>
</gene>
<dbReference type="EMBL" id="JFHR01000002">
    <property type="protein sequence ID" value="KEQ55305.1"/>
    <property type="molecule type" value="Genomic_DNA"/>
</dbReference>
<dbReference type="PANTHER" id="PTHR30590">
    <property type="entry name" value="INNER MEMBRANE PROTEIN"/>
    <property type="match status" value="1"/>
</dbReference>
<dbReference type="AlphaFoldDB" id="A0A081RJD2"/>
<dbReference type="OrthoDB" id="9807744at2"/>
<feature type="transmembrane region" description="Helical" evidence="1">
    <location>
        <begin position="266"/>
        <end position="288"/>
    </location>
</feature>
<dbReference type="eggNOG" id="COG2311">
    <property type="taxonomic scope" value="Bacteria"/>
</dbReference>
<evidence type="ECO:0000259" key="2">
    <source>
        <dbReference type="Pfam" id="PF04235"/>
    </source>
</evidence>
<feature type="transmembrane region" description="Helical" evidence="1">
    <location>
        <begin position="367"/>
        <end position="386"/>
    </location>
</feature>
<organism evidence="3 4">
    <name type="scientific">Sphingobium chlorophenolicum</name>
    <dbReference type="NCBI Taxonomy" id="46429"/>
    <lineage>
        <taxon>Bacteria</taxon>
        <taxon>Pseudomonadati</taxon>
        <taxon>Pseudomonadota</taxon>
        <taxon>Alphaproteobacteria</taxon>
        <taxon>Sphingomonadales</taxon>
        <taxon>Sphingomonadaceae</taxon>
        <taxon>Sphingobium</taxon>
    </lineage>
</organism>
<comment type="caution">
    <text evidence="3">The sequence shown here is derived from an EMBL/GenBank/DDBJ whole genome shotgun (WGS) entry which is preliminary data.</text>
</comment>
<dbReference type="InterPro" id="IPR052529">
    <property type="entry name" value="Bact_Transport_Assoc"/>
</dbReference>
<keyword evidence="1" id="KW-1133">Transmembrane helix</keyword>
<dbReference type="Proteomes" id="UP000028411">
    <property type="component" value="Unassembled WGS sequence"/>
</dbReference>
<dbReference type="PANTHER" id="PTHR30590:SF2">
    <property type="entry name" value="INNER MEMBRANE PROTEIN"/>
    <property type="match status" value="1"/>
</dbReference>
<feature type="transmembrane region" description="Helical" evidence="1">
    <location>
        <begin position="12"/>
        <end position="31"/>
    </location>
</feature>
<accession>A0A081RJD2</accession>
<dbReference type="RefSeq" id="WP_037446862.1">
    <property type="nucleotide sequence ID" value="NZ_JFHR01000002.1"/>
</dbReference>
<feature type="transmembrane region" description="Helical" evidence="1">
    <location>
        <begin position="330"/>
        <end position="355"/>
    </location>
</feature>
<proteinExistence type="predicted"/>
<dbReference type="InterPro" id="IPR007349">
    <property type="entry name" value="DUF418"/>
</dbReference>
<evidence type="ECO:0000313" key="4">
    <source>
        <dbReference type="Proteomes" id="UP000028411"/>
    </source>
</evidence>